<evidence type="ECO:0000313" key="2">
    <source>
        <dbReference type="EMBL" id="CBH47485.1"/>
    </source>
</evidence>
<dbReference type="Proteomes" id="UP001154400">
    <property type="component" value="Chromosome"/>
</dbReference>
<dbReference type="SMART" id="SM00347">
    <property type="entry name" value="HTH_MARR"/>
    <property type="match status" value="1"/>
</dbReference>
<dbReference type="SUPFAM" id="SSF46785">
    <property type="entry name" value="Winged helix' DNA-binding domain"/>
    <property type="match status" value="1"/>
</dbReference>
<proteinExistence type="predicted"/>
<reference evidence="2" key="1">
    <citation type="journal article" date="2010" name="PLoS Genet.">
        <title>The genome of a pathogenic rhodococcus: cooptive virulence underpinned by key gene acquisitions.</title>
        <authorList>
            <person name="Letek M."/>
            <person name="Gonzalez P."/>
            <person name="Macarthur I."/>
            <person name="Rodriguez H."/>
            <person name="Freeman T.C."/>
            <person name="Valero-Rello A."/>
            <person name="Blanco M."/>
            <person name="Buckley T."/>
            <person name="Cherevach I."/>
            <person name="Fahey R."/>
            <person name="Hapeshi A."/>
            <person name="Holdstock J."/>
            <person name="Leadon D."/>
            <person name="Navas J."/>
            <person name="Ocampo A."/>
            <person name="Quail M.A."/>
            <person name="Sanders M."/>
            <person name="Scortti M.M."/>
            <person name="Prescott J.F."/>
            <person name="Fogarty U."/>
            <person name="Meijer W.G."/>
            <person name="Parkhill J."/>
            <person name="Bentley S.D."/>
            <person name="Vazquez-Boland J.A."/>
        </authorList>
    </citation>
    <scope>NUCLEOTIDE SEQUENCE [LARGE SCALE GENOMIC DNA]</scope>
    <source>
        <strain evidence="2 3">103S</strain>
    </source>
</reference>
<dbReference type="EMBL" id="FN563149">
    <property type="protein sequence ID" value="CBH47485.1"/>
    <property type="molecule type" value="Genomic_DNA"/>
</dbReference>
<dbReference type="InterPro" id="IPR036390">
    <property type="entry name" value="WH_DNA-bd_sf"/>
</dbReference>
<dbReference type="PROSITE" id="PS50995">
    <property type="entry name" value="HTH_MARR_2"/>
    <property type="match status" value="1"/>
</dbReference>
<evidence type="ECO:0000259" key="1">
    <source>
        <dbReference type="PROSITE" id="PS50995"/>
    </source>
</evidence>
<dbReference type="InterPro" id="IPR036388">
    <property type="entry name" value="WH-like_DNA-bd_sf"/>
</dbReference>
<evidence type="ECO:0000313" key="3">
    <source>
        <dbReference type="Proteomes" id="UP000006892"/>
    </source>
</evidence>
<gene>
    <name evidence="2" type="ordered locus">REQ_14020</name>
</gene>
<sequence length="154" mass="17594">MSDEDRTVAGVEYELMLLSRYHALSWQRGQQTLDRSAYLILARLELDCLMSLKELAEAFLLDISTVNRQVGALERHELVERIADPDGGVARKIRATKTGLARLRADRDLNRDGAERVLEDWAPDEIALLHDLLVRFNRDVEALEGRAWPRPESD</sequence>
<dbReference type="AlphaFoldDB" id="A0A3S5Y4L7"/>
<name>A0A3S5Y4L7_RHOH1</name>
<organism evidence="2">
    <name type="scientific">Rhodococcus hoagii (strain 103S)</name>
    <name type="common">Rhodococcus equi</name>
    <dbReference type="NCBI Taxonomy" id="685727"/>
    <lineage>
        <taxon>Bacteria</taxon>
        <taxon>Bacillati</taxon>
        <taxon>Actinomycetota</taxon>
        <taxon>Actinomycetes</taxon>
        <taxon>Mycobacteriales</taxon>
        <taxon>Nocardiaceae</taxon>
        <taxon>Prescottella</taxon>
    </lineage>
</organism>
<protein>
    <submittedName>
        <fullName evidence="2">MarR family transcriptional regulator</fullName>
    </submittedName>
</protein>
<dbReference type="RefSeq" id="WP_013415365.1">
    <property type="nucleotide sequence ID" value="NC_014659.1"/>
</dbReference>
<dbReference type="Pfam" id="PF01047">
    <property type="entry name" value="MarR"/>
    <property type="match status" value="1"/>
</dbReference>
<dbReference type="GO" id="GO:0003700">
    <property type="term" value="F:DNA-binding transcription factor activity"/>
    <property type="evidence" value="ECO:0007669"/>
    <property type="project" value="InterPro"/>
</dbReference>
<feature type="domain" description="HTH marR-type" evidence="1">
    <location>
        <begin position="1"/>
        <end position="138"/>
    </location>
</feature>
<dbReference type="Gene3D" id="1.10.10.10">
    <property type="entry name" value="Winged helix-like DNA-binding domain superfamily/Winged helix DNA-binding domain"/>
    <property type="match status" value="1"/>
</dbReference>
<dbReference type="KEGG" id="req:REQ_14020"/>
<accession>A0A3S5Y4L7</accession>
<dbReference type="InterPro" id="IPR000835">
    <property type="entry name" value="HTH_MarR-typ"/>
</dbReference>